<evidence type="ECO:0000313" key="1">
    <source>
        <dbReference type="EMBL" id="SVE32807.1"/>
    </source>
</evidence>
<dbReference type="EMBL" id="UINC01209685">
    <property type="protein sequence ID" value="SVE32807.1"/>
    <property type="molecule type" value="Genomic_DNA"/>
</dbReference>
<dbReference type="Gene3D" id="1.25.40.10">
    <property type="entry name" value="Tetratricopeptide repeat domain"/>
    <property type="match status" value="1"/>
</dbReference>
<name>A0A383CK89_9ZZZZ</name>
<proteinExistence type="predicted"/>
<feature type="non-terminal residue" evidence="1">
    <location>
        <position position="1"/>
    </location>
</feature>
<dbReference type="InterPro" id="IPR011990">
    <property type="entry name" value="TPR-like_helical_dom_sf"/>
</dbReference>
<sequence length="61" mass="7000">YVHRPTSQGYKTPDAIYMLGKISERRSDNVTVGYYYRTVIARYPGSVAAKNATRDLERQSQ</sequence>
<organism evidence="1">
    <name type="scientific">marine metagenome</name>
    <dbReference type="NCBI Taxonomy" id="408172"/>
    <lineage>
        <taxon>unclassified sequences</taxon>
        <taxon>metagenomes</taxon>
        <taxon>ecological metagenomes</taxon>
    </lineage>
</organism>
<protein>
    <recommendedName>
        <fullName evidence="2">Outer membrane lipoprotein BamD-like domain-containing protein</fullName>
    </recommendedName>
</protein>
<reference evidence="1" key="1">
    <citation type="submission" date="2018-05" db="EMBL/GenBank/DDBJ databases">
        <authorList>
            <person name="Lanie J.A."/>
            <person name="Ng W.-L."/>
            <person name="Kazmierczak K.M."/>
            <person name="Andrzejewski T.M."/>
            <person name="Davidsen T.M."/>
            <person name="Wayne K.J."/>
            <person name="Tettelin H."/>
            <person name="Glass J.I."/>
            <person name="Rusch D."/>
            <person name="Podicherti R."/>
            <person name="Tsui H.-C.T."/>
            <person name="Winkler M.E."/>
        </authorList>
    </citation>
    <scope>NUCLEOTIDE SEQUENCE</scope>
</reference>
<evidence type="ECO:0008006" key="2">
    <source>
        <dbReference type="Google" id="ProtNLM"/>
    </source>
</evidence>
<gene>
    <name evidence="1" type="ORF">METZ01_LOCUS485661</name>
</gene>
<dbReference type="AlphaFoldDB" id="A0A383CK89"/>
<accession>A0A383CK89</accession>